<sequence length="281" mass="32549">MFRISEKNFYKYKLLFFKILILQKKNTLKITFLGTGTSQGVPVIGSNHPVSLSKDKKDRRLRASVLISWENTNLVIDCGPDFRQQMLTNKVNHLEAILFTHEHADHTAGIDDIRPFVYQQGDMPIYALPRVISELKKRFEYIFRTENRYLGAPSVIVNEVECESFDLFGKKVIPIQVMHGELPILGYRIEDMAYITDAKTIPESEFVKLKNLDVLVLNCLREQVHPTHLNLEEALDIIEKVKPRRTFFTHISQTFGFHEEVSKRLPSNVFLAYDNLVIDIP</sequence>
<evidence type="ECO:0000259" key="1">
    <source>
        <dbReference type="SMART" id="SM00849"/>
    </source>
</evidence>
<dbReference type="InterPro" id="IPR036866">
    <property type="entry name" value="RibonucZ/Hydroxyglut_hydro"/>
</dbReference>
<dbReference type="InterPro" id="IPR001279">
    <property type="entry name" value="Metallo-B-lactamas"/>
</dbReference>
<dbReference type="AlphaFoldDB" id="A0A0B7H7B3"/>
<dbReference type="CDD" id="cd16279">
    <property type="entry name" value="metallo-hydrolase-like_MBL-fold"/>
    <property type="match status" value="1"/>
</dbReference>
<dbReference type="PANTHER" id="PTHR42663:SF6">
    <property type="entry name" value="HYDROLASE C777.06C-RELATED"/>
    <property type="match status" value="1"/>
</dbReference>
<accession>A0A0B7H7B3</accession>
<keyword evidence="2" id="KW-0378">Hydrolase</keyword>
<evidence type="ECO:0000313" key="3">
    <source>
        <dbReference type="Proteomes" id="UP000038083"/>
    </source>
</evidence>
<dbReference type="GO" id="GO:0016874">
    <property type="term" value="F:ligase activity"/>
    <property type="evidence" value="ECO:0007669"/>
    <property type="project" value="UniProtKB-KW"/>
</dbReference>
<dbReference type="Proteomes" id="UP000038083">
    <property type="component" value="Unassembled WGS sequence"/>
</dbReference>
<evidence type="ECO:0000313" key="2">
    <source>
        <dbReference type="EMBL" id="CEN35235.1"/>
    </source>
</evidence>
<keyword evidence="2" id="KW-0436">Ligase</keyword>
<name>A0A0B7H7B3_9FLAO</name>
<dbReference type="Gene3D" id="3.60.15.10">
    <property type="entry name" value="Ribonuclease Z/Hydroxyacylglutathione hydrolase-like"/>
    <property type="match status" value="1"/>
</dbReference>
<dbReference type="EC" id="3.1.26.11" evidence="2"/>
<proteinExistence type="predicted"/>
<dbReference type="GO" id="GO:0042781">
    <property type="term" value="F:3'-tRNA processing endoribonuclease activity"/>
    <property type="evidence" value="ECO:0007669"/>
    <property type="project" value="UniProtKB-EC"/>
</dbReference>
<dbReference type="PANTHER" id="PTHR42663">
    <property type="entry name" value="HYDROLASE C777.06C-RELATED-RELATED"/>
    <property type="match status" value="1"/>
</dbReference>
<organism evidence="2 3">
    <name type="scientific">Capnocytophaga cynodegmi</name>
    <dbReference type="NCBI Taxonomy" id="28189"/>
    <lineage>
        <taxon>Bacteria</taxon>
        <taxon>Pseudomonadati</taxon>
        <taxon>Bacteroidota</taxon>
        <taxon>Flavobacteriia</taxon>
        <taxon>Flavobacteriales</taxon>
        <taxon>Flavobacteriaceae</taxon>
        <taxon>Capnocytophaga</taxon>
    </lineage>
</organism>
<feature type="domain" description="Metallo-beta-lactamase" evidence="1">
    <location>
        <begin position="61"/>
        <end position="228"/>
    </location>
</feature>
<dbReference type="SMART" id="SM00849">
    <property type="entry name" value="Lactamase_B"/>
    <property type="match status" value="1"/>
</dbReference>
<dbReference type="EMBL" id="CDOG01000004">
    <property type="protein sequence ID" value="CEN35235.1"/>
    <property type="molecule type" value="Genomic_DNA"/>
</dbReference>
<gene>
    <name evidence="2" type="ORF">CCYN74_120006</name>
</gene>
<dbReference type="Pfam" id="PF12706">
    <property type="entry name" value="Lactamase_B_2"/>
    <property type="match status" value="1"/>
</dbReference>
<reference evidence="2 3" key="1">
    <citation type="submission" date="2015-01" db="EMBL/GenBank/DDBJ databases">
        <authorList>
            <person name="MANFREDI Pablo"/>
        </authorList>
    </citation>
    <scope>NUCLEOTIDE SEQUENCE [LARGE SCALE GENOMIC DNA]</scope>
    <source>
        <strain evidence="2 3">Ccy74</strain>
    </source>
</reference>
<protein>
    <submittedName>
        <fullName evidence="2">Lipoate-protein ligase B</fullName>
        <ecNumber evidence="2">3.1.26.11</ecNumber>
    </submittedName>
</protein>
<dbReference type="SUPFAM" id="SSF56281">
    <property type="entry name" value="Metallo-hydrolase/oxidoreductase"/>
    <property type="match status" value="1"/>
</dbReference>